<reference evidence="2" key="1">
    <citation type="submission" date="2006-12" db="EMBL/GenBank/DDBJ databases">
        <title>Complete sequence of Pyrobaculum islandicum DSM 4184.</title>
        <authorList>
            <person name="Copeland A."/>
            <person name="Lucas S."/>
            <person name="Lapidus A."/>
            <person name="Barry K."/>
            <person name="Detter J.C."/>
            <person name="Glavina del Rio T."/>
            <person name="Dalin E."/>
            <person name="Tice H."/>
            <person name="Pitluck S."/>
            <person name="Meincke L."/>
            <person name="Brettin T."/>
            <person name="Bruce D."/>
            <person name="Han C."/>
            <person name="Tapia R."/>
            <person name="Gilna P."/>
            <person name="Schmutz J."/>
            <person name="Larimer F."/>
            <person name="Land M."/>
            <person name="Hauser L."/>
            <person name="Kyrpides N."/>
            <person name="Mikhailova N."/>
            <person name="Cozen A.E."/>
            <person name="Fitz-Gibbon S.T."/>
            <person name="House C.H."/>
            <person name="Saltikov C."/>
            <person name="Lowe T."/>
            <person name="Richardson P."/>
        </authorList>
    </citation>
    <scope>NUCLEOTIDE SEQUENCE [LARGE SCALE GENOMIC DNA]</scope>
    <source>
        <strain evidence="2">DSM 4184</strain>
    </source>
</reference>
<dbReference type="Pfam" id="PF07788">
    <property type="entry name" value="PDDEXK_10"/>
    <property type="match status" value="1"/>
</dbReference>
<dbReference type="AlphaFoldDB" id="A1RVZ1"/>
<protein>
    <recommendedName>
        <fullName evidence="4">DUF3782 domain-containing protein</fullName>
    </recommendedName>
</protein>
<feature type="coiled-coil region" evidence="1">
    <location>
        <begin position="39"/>
        <end position="115"/>
    </location>
</feature>
<dbReference type="InterPro" id="IPR011335">
    <property type="entry name" value="Restrct_endonuc-II-like"/>
</dbReference>
<dbReference type="HOGENOM" id="CLU_064028_1_0_2"/>
<dbReference type="EMBL" id="CP000504">
    <property type="protein sequence ID" value="ABL89123.1"/>
    <property type="molecule type" value="Genomic_DNA"/>
</dbReference>
<accession>A1RVZ1</accession>
<dbReference type="PANTHER" id="PTHR34314:SF7">
    <property type="entry name" value="DUF3782 DOMAIN-CONTAINING PROTEIN"/>
    <property type="match status" value="1"/>
</dbReference>
<dbReference type="Pfam" id="PF12644">
    <property type="entry name" value="DUF3782"/>
    <property type="match status" value="1"/>
</dbReference>
<keyword evidence="1" id="KW-0175">Coiled coil</keyword>
<dbReference type="Proteomes" id="UP000002595">
    <property type="component" value="Chromosome"/>
</dbReference>
<dbReference type="eggNOG" id="arCOG01422">
    <property type="taxonomic scope" value="Archaea"/>
</dbReference>
<dbReference type="SUPFAM" id="SSF52980">
    <property type="entry name" value="Restriction endonuclease-like"/>
    <property type="match status" value="1"/>
</dbReference>
<proteinExistence type="predicted"/>
<evidence type="ECO:0008006" key="4">
    <source>
        <dbReference type="Google" id="ProtNLM"/>
    </source>
</evidence>
<dbReference type="InterPro" id="IPR024271">
    <property type="entry name" value="DUF3782"/>
</dbReference>
<dbReference type="PANTHER" id="PTHR34314">
    <property type="entry name" value="CRENARCHAEAL PROTEIN, PUTATIVE-RELATED"/>
    <property type="match status" value="1"/>
</dbReference>
<dbReference type="InterPro" id="IPR012431">
    <property type="entry name" value="PDDEXK_10"/>
</dbReference>
<dbReference type="STRING" id="384616.Pisl_1976"/>
<evidence type="ECO:0000313" key="2">
    <source>
        <dbReference type="EMBL" id="ABL89123.1"/>
    </source>
</evidence>
<evidence type="ECO:0000256" key="1">
    <source>
        <dbReference type="SAM" id="Coils"/>
    </source>
</evidence>
<sequence>MVEEVRRVLLEHPEIIAEALEARPEVLYRALAKLMPWQNLATKEDVRSLREEIQRIEEKMATKDDLKHLATKDDVSRLEERLEETRREMATKEEVKALEAKMATKEDLKAFATKEDLKTLEARVATKDDLKALATREELRALEERVATREDVRRLEEQLGEVRKVMATRDDLKAFATKEDVRRLGEQLEEVRKVMTTKDELVAFEKRLMAYVNALGARWGVVSEDVYREGVRELLRDVGYTVERWVYYDGEGYVYGYPAEVELDVVAKDGKTIAVELTAALKRGDLQYIKKKAELYQRTAGRPLDRVIVVTPFIHDRNPDLVRAKAKEYGIDIVAPGDL</sequence>
<name>A1RVZ1_PYRIL</name>
<dbReference type="KEGG" id="pis:Pisl_1976"/>
<gene>
    <name evidence="2" type="ordered locus">Pisl_1976</name>
</gene>
<organism evidence="2 3">
    <name type="scientific">Pyrobaculum islandicum (strain DSM 4184 / JCM 9189 / GEO3)</name>
    <dbReference type="NCBI Taxonomy" id="384616"/>
    <lineage>
        <taxon>Archaea</taxon>
        <taxon>Thermoproteota</taxon>
        <taxon>Thermoprotei</taxon>
        <taxon>Thermoproteales</taxon>
        <taxon>Thermoproteaceae</taxon>
        <taxon>Pyrobaculum</taxon>
    </lineage>
</organism>
<keyword evidence="3" id="KW-1185">Reference proteome</keyword>
<evidence type="ECO:0000313" key="3">
    <source>
        <dbReference type="Proteomes" id="UP000002595"/>
    </source>
</evidence>